<organism evidence="1 2">
    <name type="scientific">Araneus ventricosus</name>
    <name type="common">Orbweaver spider</name>
    <name type="synonym">Epeira ventricosa</name>
    <dbReference type="NCBI Taxonomy" id="182803"/>
    <lineage>
        <taxon>Eukaryota</taxon>
        <taxon>Metazoa</taxon>
        <taxon>Ecdysozoa</taxon>
        <taxon>Arthropoda</taxon>
        <taxon>Chelicerata</taxon>
        <taxon>Arachnida</taxon>
        <taxon>Araneae</taxon>
        <taxon>Araneomorphae</taxon>
        <taxon>Entelegynae</taxon>
        <taxon>Araneoidea</taxon>
        <taxon>Araneidae</taxon>
        <taxon>Araneus</taxon>
    </lineage>
</organism>
<dbReference type="AlphaFoldDB" id="A0A4Y2JDT2"/>
<proteinExistence type="predicted"/>
<protein>
    <submittedName>
        <fullName evidence="1">Uncharacterized protein</fullName>
    </submittedName>
</protein>
<dbReference type="EMBL" id="BGPR01003392">
    <property type="protein sequence ID" value="GBM87578.1"/>
    <property type="molecule type" value="Genomic_DNA"/>
</dbReference>
<keyword evidence="2" id="KW-1185">Reference proteome</keyword>
<accession>A0A4Y2JDT2</accession>
<name>A0A4Y2JDT2_ARAVE</name>
<evidence type="ECO:0000313" key="2">
    <source>
        <dbReference type="Proteomes" id="UP000499080"/>
    </source>
</evidence>
<comment type="caution">
    <text evidence="1">The sequence shown here is derived from an EMBL/GenBank/DDBJ whole genome shotgun (WGS) entry which is preliminary data.</text>
</comment>
<dbReference type="Proteomes" id="UP000499080">
    <property type="component" value="Unassembled WGS sequence"/>
</dbReference>
<sequence length="121" mass="13541">MLSLATVDGAIAKSSQSSCENVISHGDLFSVLEFCSLEGNLHIIKNSRIRSHTRPLNLRFLGCTQTWLCRQEARSGPTASQILKTLSLCICKVKEKTLITRMWRSLHPYSMMPTNTISSKD</sequence>
<reference evidence="1 2" key="1">
    <citation type="journal article" date="2019" name="Sci. Rep.">
        <title>Orb-weaving spider Araneus ventricosus genome elucidates the spidroin gene catalogue.</title>
        <authorList>
            <person name="Kono N."/>
            <person name="Nakamura H."/>
            <person name="Ohtoshi R."/>
            <person name="Moran D.A.P."/>
            <person name="Shinohara A."/>
            <person name="Yoshida Y."/>
            <person name="Fujiwara M."/>
            <person name="Mori M."/>
            <person name="Tomita M."/>
            <person name="Arakawa K."/>
        </authorList>
    </citation>
    <scope>NUCLEOTIDE SEQUENCE [LARGE SCALE GENOMIC DNA]</scope>
</reference>
<gene>
    <name evidence="1" type="ORF">AVEN_246351_1</name>
</gene>
<evidence type="ECO:0000313" key="1">
    <source>
        <dbReference type="EMBL" id="GBM87578.1"/>
    </source>
</evidence>